<proteinExistence type="predicted"/>
<dbReference type="Pfam" id="PF22688">
    <property type="entry name" value="Hda_lid"/>
    <property type="match status" value="1"/>
</dbReference>
<dbReference type="Gene3D" id="1.10.8.60">
    <property type="match status" value="1"/>
</dbReference>
<reference evidence="2 3" key="1">
    <citation type="submission" date="2012-09" db="EMBL/GenBank/DDBJ databases">
        <authorList>
            <person name="Dupont C.L."/>
            <person name="Rusch D.B."/>
            <person name="Lombardo M.-J."/>
            <person name="Novotny M."/>
            <person name="Yee-Greenbaum J."/>
            <person name="Laskin R."/>
        </authorList>
    </citation>
    <scope>NUCLEOTIDE SEQUENCE [LARGE SCALE GENOMIC DNA]</scope>
    <source>
        <strain evidence="2">SAR86E</strain>
    </source>
</reference>
<dbReference type="InterPro" id="IPR055199">
    <property type="entry name" value="Hda_lid"/>
</dbReference>
<dbReference type="STRING" id="1208365.B273_0386"/>
<dbReference type="EMBL" id="AMWX01000001">
    <property type="protein sequence ID" value="EKO37012.1"/>
    <property type="molecule type" value="Genomic_DNA"/>
</dbReference>
<evidence type="ECO:0000313" key="2">
    <source>
        <dbReference type="EMBL" id="EKO37012.1"/>
    </source>
</evidence>
<dbReference type="PANTHER" id="PTHR30050">
    <property type="entry name" value="CHROMOSOMAL REPLICATION INITIATOR PROTEIN DNAA"/>
    <property type="match status" value="1"/>
</dbReference>
<dbReference type="Proteomes" id="UP000010310">
    <property type="component" value="Unassembled WGS sequence"/>
</dbReference>
<evidence type="ECO:0000259" key="1">
    <source>
        <dbReference type="Pfam" id="PF22688"/>
    </source>
</evidence>
<dbReference type="GO" id="GO:0006270">
    <property type="term" value="P:DNA replication initiation"/>
    <property type="evidence" value="ECO:0007669"/>
    <property type="project" value="TreeGrafter"/>
</dbReference>
<comment type="caution">
    <text evidence="2">The sequence shown here is derived from an EMBL/GenBank/DDBJ whole genome shotgun (WGS) entry which is preliminary data.</text>
</comment>
<dbReference type="SUPFAM" id="SSF52540">
    <property type="entry name" value="P-loop containing nucleoside triphosphate hydrolases"/>
    <property type="match status" value="1"/>
</dbReference>
<gene>
    <name evidence="2" type="ORF">B273_0386</name>
</gene>
<feature type="domain" description="Hda lid" evidence="1">
    <location>
        <begin position="181"/>
        <end position="232"/>
    </location>
</feature>
<dbReference type="PATRIC" id="fig|1208365.4.peg.381"/>
<keyword evidence="3" id="KW-1185">Reference proteome</keyword>
<accession>K6FEG3</accession>
<evidence type="ECO:0000313" key="3">
    <source>
        <dbReference type="Proteomes" id="UP000010310"/>
    </source>
</evidence>
<organism evidence="2 3">
    <name type="scientific">SAR86 cluster bacterium SAR86E</name>
    <dbReference type="NCBI Taxonomy" id="1208365"/>
    <lineage>
        <taxon>Bacteria</taxon>
        <taxon>Pseudomonadati</taxon>
        <taxon>Pseudomonadota</taxon>
        <taxon>Gammaproteobacteria</taxon>
        <taxon>SAR86 cluster</taxon>
    </lineage>
</organism>
<dbReference type="Gene3D" id="3.40.50.300">
    <property type="entry name" value="P-loop containing nucleotide triphosphate hydrolases"/>
    <property type="match status" value="1"/>
</dbReference>
<dbReference type="InterPro" id="IPR027417">
    <property type="entry name" value="P-loop_NTPase"/>
</dbReference>
<dbReference type="AlphaFoldDB" id="K6FEG3"/>
<protein>
    <submittedName>
        <fullName evidence="2">Putative DnaA regulatory inactivator Hda</fullName>
    </submittedName>
</protein>
<name>K6FEG3_9GAMM</name>
<dbReference type="PANTHER" id="PTHR30050:SF5">
    <property type="entry name" value="DNAA REGULATORY INACTIVATOR HDA"/>
    <property type="match status" value="1"/>
</dbReference>
<dbReference type="GO" id="GO:0032297">
    <property type="term" value="P:negative regulation of DNA-templated DNA replication initiation"/>
    <property type="evidence" value="ECO:0007669"/>
    <property type="project" value="TreeGrafter"/>
</dbReference>
<sequence length="234" mass="26640">MNNPKQLIFPFQINQKASFESFFCTPENELLLSKLTEAVSSHSHQELMINGMPAAGKSFILQAICNELSRAGKEFVFVPMSKAIEMSPEIFQNLSSLDSVCIDDLHLILSKKDWEVATFNLINECNQTGCNIFFSYGGGRELDEMTMLPDLLSRLKRMEFMTLHAVKDELLDSAINFICTQLDINLDKPELEFLMKRHKRELSSILSDLILLDQNAASLKRKITIPFIKETLDL</sequence>